<evidence type="ECO:0000256" key="1">
    <source>
        <dbReference type="ARBA" id="ARBA00004970"/>
    </source>
</evidence>
<evidence type="ECO:0000256" key="2">
    <source>
        <dbReference type="ARBA" id="ARBA00009152"/>
    </source>
</evidence>
<evidence type="ECO:0000313" key="10">
    <source>
        <dbReference type="EMBL" id="ODQ58500.1"/>
    </source>
</evidence>
<evidence type="ECO:0000256" key="7">
    <source>
        <dbReference type="ARBA" id="ARBA00049158"/>
    </source>
</evidence>
<accession>A0A1E3NZT4</accession>
<dbReference type="UniPathway" id="UPA00031">
    <property type="reaction ID" value="UER00013"/>
</dbReference>
<dbReference type="PANTHER" id="PTHR21039:SF0">
    <property type="entry name" value="HISTIDINOL-PHOSPHATASE"/>
    <property type="match status" value="1"/>
</dbReference>
<sequence>MHSHHSHSGDYVAHATDTLEGIADRAIEMGFETFCLTEHMPRIDSKFLYPEEIEQNYGIETLETNFDKFYHHARRLQKEKIKSGCKTHFLVGLEVEGIDEAHIEFAAQILEKYDIDMTVGSVHFVKQIPIDFNRENWELAKDRCGGIRGLFKEYFELQYKVLTKLKPLVVGHFDLIRLFSDDDDLDETTGLTLGQIELVQDWPEIWDLITRNLIFINSYGGIIEFNSAAIRKGWKTPYPKMDICQAVIQYCGSRFCLSDDSHAIAQVGLNYHKVKEYVNELKLKKLLYLDFDSASGKIEIKEKPVDDFNSSEFWSQYSQ</sequence>
<evidence type="ECO:0000256" key="5">
    <source>
        <dbReference type="ARBA" id="ARBA00022801"/>
    </source>
</evidence>
<evidence type="ECO:0000256" key="6">
    <source>
        <dbReference type="ARBA" id="ARBA00023102"/>
    </source>
</evidence>
<dbReference type="PANTHER" id="PTHR21039">
    <property type="entry name" value="HISTIDINOL PHOSPHATASE-RELATED"/>
    <property type="match status" value="1"/>
</dbReference>
<comment type="catalytic activity">
    <reaction evidence="7 8">
        <text>L-histidinol phosphate + H2O = L-histidinol + phosphate</text>
        <dbReference type="Rhea" id="RHEA:14465"/>
        <dbReference type="ChEBI" id="CHEBI:15377"/>
        <dbReference type="ChEBI" id="CHEBI:43474"/>
        <dbReference type="ChEBI" id="CHEBI:57699"/>
        <dbReference type="ChEBI" id="CHEBI:57980"/>
        <dbReference type="EC" id="3.1.3.15"/>
    </reaction>
</comment>
<evidence type="ECO:0000259" key="9">
    <source>
        <dbReference type="Pfam" id="PF02811"/>
    </source>
</evidence>
<proteinExistence type="inferred from homology"/>
<dbReference type="SUPFAM" id="SSF89550">
    <property type="entry name" value="PHP domain-like"/>
    <property type="match status" value="1"/>
</dbReference>
<dbReference type="InterPro" id="IPR016195">
    <property type="entry name" value="Pol/histidinol_Pase-like"/>
</dbReference>
<comment type="pathway">
    <text evidence="1 8">Amino-acid biosynthesis; L-histidine biosynthesis; L-histidine from 5-phospho-alpha-D-ribose 1-diphosphate: step 8/9.</text>
</comment>
<dbReference type="EMBL" id="KV454212">
    <property type="protein sequence ID" value="ODQ58500.1"/>
    <property type="molecule type" value="Genomic_DNA"/>
</dbReference>
<dbReference type="GeneID" id="30202347"/>
<dbReference type="EC" id="3.1.3.15" evidence="3 8"/>
<organism evidence="10 11">
    <name type="scientific">Wickerhamomyces anomalus (strain ATCC 58044 / CBS 1984 / NCYC 433 / NRRL Y-366-8)</name>
    <name type="common">Yeast</name>
    <name type="synonym">Hansenula anomala</name>
    <dbReference type="NCBI Taxonomy" id="683960"/>
    <lineage>
        <taxon>Eukaryota</taxon>
        <taxon>Fungi</taxon>
        <taxon>Dikarya</taxon>
        <taxon>Ascomycota</taxon>
        <taxon>Saccharomycotina</taxon>
        <taxon>Saccharomycetes</taxon>
        <taxon>Phaffomycetales</taxon>
        <taxon>Wickerhamomycetaceae</taxon>
        <taxon>Wickerhamomyces</taxon>
    </lineage>
</organism>
<dbReference type="Gene3D" id="3.20.20.140">
    <property type="entry name" value="Metal-dependent hydrolases"/>
    <property type="match status" value="1"/>
</dbReference>
<dbReference type="GO" id="GO:0004401">
    <property type="term" value="F:histidinol-phosphatase activity"/>
    <property type="evidence" value="ECO:0007669"/>
    <property type="project" value="UniProtKB-UniRule"/>
</dbReference>
<name>A0A1E3NZT4_WICAA</name>
<dbReference type="GO" id="GO:0005737">
    <property type="term" value="C:cytoplasm"/>
    <property type="evidence" value="ECO:0007669"/>
    <property type="project" value="TreeGrafter"/>
</dbReference>
<dbReference type="InterPro" id="IPR010140">
    <property type="entry name" value="Histidinol_P_phosphatase_HisJ"/>
</dbReference>
<evidence type="ECO:0000313" key="11">
    <source>
        <dbReference type="Proteomes" id="UP000094112"/>
    </source>
</evidence>
<evidence type="ECO:0000256" key="4">
    <source>
        <dbReference type="ARBA" id="ARBA00022605"/>
    </source>
</evidence>
<evidence type="ECO:0000256" key="8">
    <source>
        <dbReference type="RuleBase" id="RU366003"/>
    </source>
</evidence>
<keyword evidence="6 8" id="KW-0368">Histidine biosynthesis</keyword>
<dbReference type="Pfam" id="PF02811">
    <property type="entry name" value="PHP"/>
    <property type="match status" value="1"/>
</dbReference>
<dbReference type="OrthoDB" id="5957391at2759"/>
<dbReference type="RefSeq" id="XP_019037707.1">
    <property type="nucleotide sequence ID" value="XM_019185101.1"/>
</dbReference>
<dbReference type="GO" id="GO:0000105">
    <property type="term" value="P:L-histidine biosynthetic process"/>
    <property type="evidence" value="ECO:0007669"/>
    <property type="project" value="UniProtKB-UniRule"/>
</dbReference>
<dbReference type="Proteomes" id="UP000094112">
    <property type="component" value="Unassembled WGS sequence"/>
</dbReference>
<dbReference type="NCBIfam" id="TIGR01856">
    <property type="entry name" value="hisJ_fam"/>
    <property type="match status" value="1"/>
</dbReference>
<keyword evidence="11" id="KW-1185">Reference proteome</keyword>
<keyword evidence="5 8" id="KW-0378">Hydrolase</keyword>
<comment type="similarity">
    <text evidence="2 8">Belongs to the PHP hydrolase family. HisK subfamily.</text>
</comment>
<gene>
    <name evidence="10" type="ORF">WICANDRAFT_80635</name>
</gene>
<dbReference type="AlphaFoldDB" id="A0A1E3NZT4"/>
<dbReference type="InterPro" id="IPR004013">
    <property type="entry name" value="PHP_dom"/>
</dbReference>
<feature type="domain" description="PHP" evidence="9">
    <location>
        <begin position="4"/>
        <end position="227"/>
    </location>
</feature>
<reference evidence="10 11" key="1">
    <citation type="journal article" date="2016" name="Proc. Natl. Acad. Sci. U.S.A.">
        <title>Comparative genomics of biotechnologically important yeasts.</title>
        <authorList>
            <person name="Riley R."/>
            <person name="Haridas S."/>
            <person name="Wolfe K.H."/>
            <person name="Lopes M.R."/>
            <person name="Hittinger C.T."/>
            <person name="Goeker M."/>
            <person name="Salamov A.A."/>
            <person name="Wisecaver J.H."/>
            <person name="Long T.M."/>
            <person name="Calvey C.H."/>
            <person name="Aerts A.L."/>
            <person name="Barry K.W."/>
            <person name="Choi C."/>
            <person name="Clum A."/>
            <person name="Coughlan A.Y."/>
            <person name="Deshpande S."/>
            <person name="Douglass A.P."/>
            <person name="Hanson S.J."/>
            <person name="Klenk H.-P."/>
            <person name="LaButti K.M."/>
            <person name="Lapidus A."/>
            <person name="Lindquist E.A."/>
            <person name="Lipzen A.M."/>
            <person name="Meier-Kolthoff J.P."/>
            <person name="Ohm R.A."/>
            <person name="Otillar R.P."/>
            <person name="Pangilinan J.L."/>
            <person name="Peng Y."/>
            <person name="Rokas A."/>
            <person name="Rosa C.A."/>
            <person name="Scheuner C."/>
            <person name="Sibirny A.A."/>
            <person name="Slot J.C."/>
            <person name="Stielow J.B."/>
            <person name="Sun H."/>
            <person name="Kurtzman C.P."/>
            <person name="Blackwell M."/>
            <person name="Grigoriev I.V."/>
            <person name="Jeffries T.W."/>
        </authorList>
    </citation>
    <scope>NUCLEOTIDE SEQUENCE [LARGE SCALE GENOMIC DNA]</scope>
    <source>
        <strain evidence="11">ATCC 58044 / CBS 1984 / NCYC 433 / NRRL Y-366-8</strain>
    </source>
</reference>
<evidence type="ECO:0000256" key="3">
    <source>
        <dbReference type="ARBA" id="ARBA00013085"/>
    </source>
</evidence>
<dbReference type="CDD" id="cd12110">
    <property type="entry name" value="PHP_HisPPase_Hisj_like"/>
    <property type="match status" value="1"/>
</dbReference>
<keyword evidence="4 8" id="KW-0028">Amino-acid biosynthesis</keyword>
<protein>
    <recommendedName>
        <fullName evidence="3 8">Histidinol-phosphatase</fullName>
        <shortName evidence="8">HolPase</shortName>
        <ecNumber evidence="3 8">3.1.3.15</ecNumber>
    </recommendedName>
</protein>
<dbReference type="STRING" id="683960.A0A1E3NZT4"/>